<dbReference type="SUPFAM" id="SSF52540">
    <property type="entry name" value="P-loop containing nucleoside triphosphate hydrolases"/>
    <property type="match status" value="1"/>
</dbReference>
<keyword evidence="8" id="KW-1185">Reference proteome</keyword>
<dbReference type="GO" id="GO:0016887">
    <property type="term" value="F:ATP hydrolysis activity"/>
    <property type="evidence" value="ECO:0007669"/>
    <property type="project" value="InterPro"/>
</dbReference>
<dbReference type="PROSITE" id="PS50893">
    <property type="entry name" value="ABC_TRANSPORTER_2"/>
    <property type="match status" value="1"/>
</dbReference>
<comment type="similarity">
    <text evidence="1">Belongs to the ABC transporter superfamily.</text>
</comment>
<evidence type="ECO:0000256" key="4">
    <source>
        <dbReference type="ARBA" id="ARBA00022741"/>
    </source>
</evidence>
<dbReference type="Gene3D" id="3.40.50.300">
    <property type="entry name" value="P-loop containing nucleotide triphosphate hydrolases"/>
    <property type="match status" value="1"/>
</dbReference>
<evidence type="ECO:0000256" key="3">
    <source>
        <dbReference type="ARBA" id="ARBA00022458"/>
    </source>
</evidence>
<gene>
    <name evidence="7" type="ORF">LMG32879_001332</name>
</gene>
<dbReference type="InterPro" id="IPR003593">
    <property type="entry name" value="AAA+_ATPase"/>
</dbReference>
<organism evidence="7 8">
    <name type="scientific">Brytella acorum</name>
    <dbReference type="NCBI Taxonomy" id="2959299"/>
    <lineage>
        <taxon>Bacteria</taxon>
        <taxon>Pseudomonadati</taxon>
        <taxon>Pseudomonadota</taxon>
        <taxon>Alphaproteobacteria</taxon>
        <taxon>Acetobacterales</taxon>
        <taxon>Acetobacteraceae</taxon>
        <taxon>Brytella</taxon>
    </lineage>
</organism>
<accession>A0AA35UHW6</accession>
<dbReference type="PANTHER" id="PTHR42711:SF5">
    <property type="entry name" value="ABC TRANSPORTER ATP-BINDING PROTEIN NATA"/>
    <property type="match status" value="1"/>
</dbReference>
<dbReference type="InterPro" id="IPR050763">
    <property type="entry name" value="ABC_transporter_ATP-binding"/>
</dbReference>
<sequence length="313" mass="33692">MTALSVSHISKSFGSKLAVDDLSFSVAEGETFGFLGGNGAGKTTSLRMMLDIIPPDRGEIRVLGRPAARENATQIGFLPEERGLYRNMTALDTLIYFGRLKGLSGTDARSRGLALLERFGLSGEARKNIASFSKGMAQKVQIATALINRPRLLMLDEPFSGLDPINQALLEDEILRASREGAAVLFSTHIMQHAERLCDRLLILVKGRKRFEGTLSEALAGVSGNVTLSCRADPTALADVAEAHIAVSEHASDPEWKPWSVALKPGRTAADLLETCTREGFALRSFELPRPTLHDAFIAIAGTTSASGPEYPA</sequence>
<reference evidence="7" key="1">
    <citation type="submission" date="2023-03" db="EMBL/GenBank/DDBJ databases">
        <authorList>
            <person name="Cleenwerck I."/>
        </authorList>
    </citation>
    <scope>NUCLEOTIDE SEQUENCE</scope>
    <source>
        <strain evidence="7">LMG 32879</strain>
    </source>
</reference>
<dbReference type="AlphaFoldDB" id="A0AA35UHW6"/>
<keyword evidence="5 7" id="KW-0067">ATP-binding</keyword>
<dbReference type="SMART" id="SM00382">
    <property type="entry name" value="AAA"/>
    <property type="match status" value="1"/>
</dbReference>
<dbReference type="RefSeq" id="WP_289840595.1">
    <property type="nucleotide sequence ID" value="NZ_CATKSH010000006.1"/>
</dbReference>
<evidence type="ECO:0000256" key="1">
    <source>
        <dbReference type="ARBA" id="ARBA00005417"/>
    </source>
</evidence>
<dbReference type="InterPro" id="IPR027417">
    <property type="entry name" value="P-loop_NTPase"/>
</dbReference>
<dbReference type="Proteomes" id="UP001176960">
    <property type="component" value="Unassembled WGS sequence"/>
</dbReference>
<proteinExistence type="inferred from homology"/>
<evidence type="ECO:0000313" key="7">
    <source>
        <dbReference type="EMBL" id="CAI9120499.1"/>
    </source>
</evidence>
<evidence type="ECO:0000313" key="8">
    <source>
        <dbReference type="Proteomes" id="UP001176960"/>
    </source>
</evidence>
<dbReference type="PANTHER" id="PTHR42711">
    <property type="entry name" value="ABC TRANSPORTER ATP-BINDING PROTEIN"/>
    <property type="match status" value="1"/>
</dbReference>
<dbReference type="PROSITE" id="PS00211">
    <property type="entry name" value="ABC_TRANSPORTER_1"/>
    <property type="match status" value="1"/>
</dbReference>
<comment type="caution">
    <text evidence="7">The sequence shown here is derived from an EMBL/GenBank/DDBJ whole genome shotgun (WGS) entry which is preliminary data.</text>
</comment>
<dbReference type="Pfam" id="PF00005">
    <property type="entry name" value="ABC_tran"/>
    <property type="match status" value="1"/>
</dbReference>
<dbReference type="InterPro" id="IPR003439">
    <property type="entry name" value="ABC_transporter-like_ATP-bd"/>
</dbReference>
<protein>
    <submittedName>
        <fullName evidence="7">ATP-binding cassette domain-containing protein</fullName>
    </submittedName>
</protein>
<evidence type="ECO:0000256" key="2">
    <source>
        <dbReference type="ARBA" id="ARBA00022448"/>
    </source>
</evidence>
<name>A0AA35UHW6_9PROT</name>
<keyword evidence="2" id="KW-0813">Transport</keyword>
<dbReference type="InterPro" id="IPR017871">
    <property type="entry name" value="ABC_transporter-like_CS"/>
</dbReference>
<dbReference type="GO" id="GO:0005524">
    <property type="term" value="F:ATP binding"/>
    <property type="evidence" value="ECO:0007669"/>
    <property type="project" value="UniProtKB-KW"/>
</dbReference>
<evidence type="ECO:0000256" key="5">
    <source>
        <dbReference type="ARBA" id="ARBA00022840"/>
    </source>
</evidence>
<keyword evidence="3" id="KW-0536">Nodulation</keyword>
<dbReference type="EMBL" id="CATKSH010000006">
    <property type="protein sequence ID" value="CAI9120499.1"/>
    <property type="molecule type" value="Genomic_DNA"/>
</dbReference>
<evidence type="ECO:0000259" key="6">
    <source>
        <dbReference type="PROSITE" id="PS50893"/>
    </source>
</evidence>
<keyword evidence="4" id="KW-0547">Nucleotide-binding</keyword>
<feature type="domain" description="ABC transporter" evidence="6">
    <location>
        <begin position="4"/>
        <end position="231"/>
    </location>
</feature>